<comment type="caution">
    <text evidence="1">The sequence shown here is derived from an EMBL/GenBank/DDBJ whole genome shotgun (WGS) entry which is preliminary data.</text>
</comment>
<name>A0ACA9RGD2_9GLOM</name>
<protein>
    <submittedName>
        <fullName evidence="1">1481_t:CDS:1</fullName>
    </submittedName>
</protein>
<accession>A0ACA9RGD2</accession>
<feature type="non-terminal residue" evidence="1">
    <location>
        <position position="91"/>
    </location>
</feature>
<reference evidence="1" key="1">
    <citation type="submission" date="2021-06" db="EMBL/GenBank/DDBJ databases">
        <authorList>
            <person name="Kallberg Y."/>
            <person name="Tangrot J."/>
            <person name="Rosling A."/>
        </authorList>
    </citation>
    <scope>NUCLEOTIDE SEQUENCE</scope>
    <source>
        <strain evidence="1">28 12/20/2015</strain>
    </source>
</reference>
<dbReference type="EMBL" id="CAJVPW010069700">
    <property type="protein sequence ID" value="CAG8791599.1"/>
    <property type="molecule type" value="Genomic_DNA"/>
</dbReference>
<gene>
    <name evidence="1" type="ORF">SPELUC_LOCUS17280</name>
</gene>
<evidence type="ECO:0000313" key="1">
    <source>
        <dbReference type="EMBL" id="CAG8791599.1"/>
    </source>
</evidence>
<organism evidence="1 2">
    <name type="scientific">Cetraspora pellucida</name>
    <dbReference type="NCBI Taxonomy" id="1433469"/>
    <lineage>
        <taxon>Eukaryota</taxon>
        <taxon>Fungi</taxon>
        <taxon>Fungi incertae sedis</taxon>
        <taxon>Mucoromycota</taxon>
        <taxon>Glomeromycotina</taxon>
        <taxon>Glomeromycetes</taxon>
        <taxon>Diversisporales</taxon>
        <taxon>Gigasporaceae</taxon>
        <taxon>Cetraspora</taxon>
    </lineage>
</organism>
<proteinExistence type="predicted"/>
<dbReference type="Proteomes" id="UP000789366">
    <property type="component" value="Unassembled WGS sequence"/>
</dbReference>
<sequence length="91" mass="10526">MAQQPSLQNQQPLQLPQNLNPMHNLANQIVNLVQQMQLAQPSQINLPATHRELNLVSYPEFSREDQDPISWLEDVEKAFEANQINDVWKIP</sequence>
<evidence type="ECO:0000313" key="2">
    <source>
        <dbReference type="Proteomes" id="UP000789366"/>
    </source>
</evidence>
<keyword evidence="2" id="KW-1185">Reference proteome</keyword>